<dbReference type="Pfam" id="PF01636">
    <property type="entry name" value="APH"/>
    <property type="match status" value="1"/>
</dbReference>
<reference evidence="2 3" key="1">
    <citation type="submission" date="2008-04" db="EMBL/GenBank/DDBJ databases">
        <title>Genome diversity and DNA divergence of Rhizobium etli.</title>
        <authorList>
            <person name="Gonzalez V."/>
            <person name="Acosta J.L."/>
            <person name="Santamaria R.I."/>
            <person name="Bustos P."/>
            <person name="Hernandez-Gonzalez I.L."/>
            <person name="Fernandez J.L."/>
            <person name="Diaz R."/>
            <person name="Flores M."/>
            <person name="Mora J."/>
            <person name="Palacios R."/>
            <person name="Davila G."/>
        </authorList>
    </citation>
    <scope>NUCLEOTIDE SEQUENCE [LARGE SCALE GENOMIC DNA]</scope>
    <source>
        <strain evidence="3">CIAT 652</strain>
        <plasmid evidence="3">Plasmid pC</plasmid>
    </source>
</reference>
<proteinExistence type="predicted"/>
<dbReference type="Proteomes" id="UP000008817">
    <property type="component" value="Plasmid pC"/>
</dbReference>
<accession>B3Q5S2</accession>
<evidence type="ECO:0000313" key="2">
    <source>
        <dbReference type="EMBL" id="ACE94553.1"/>
    </source>
</evidence>
<keyword evidence="2" id="KW-0808">Transferase</keyword>
<organism evidence="2 3">
    <name type="scientific">Rhizobium etli (strain CIAT 652)</name>
    <dbReference type="NCBI Taxonomy" id="491916"/>
    <lineage>
        <taxon>Bacteria</taxon>
        <taxon>Pseudomonadati</taxon>
        <taxon>Pseudomonadota</taxon>
        <taxon>Alphaproteobacteria</taxon>
        <taxon>Hyphomicrobiales</taxon>
        <taxon>Rhizobiaceae</taxon>
        <taxon>Rhizobium/Agrobacterium group</taxon>
        <taxon>Rhizobium</taxon>
    </lineage>
</organism>
<keyword evidence="2" id="KW-0614">Plasmid</keyword>
<dbReference type="KEGG" id="rec:RHECIAT_PC0000475"/>
<dbReference type="HOGENOM" id="CLU_066396_0_0_5"/>
<dbReference type="InterPro" id="IPR011009">
    <property type="entry name" value="Kinase-like_dom_sf"/>
</dbReference>
<feature type="domain" description="Aminoglycoside phosphotransferase" evidence="1">
    <location>
        <begin position="112"/>
        <end position="175"/>
    </location>
</feature>
<dbReference type="eggNOG" id="COG2334">
    <property type="taxonomic scope" value="Bacteria"/>
</dbReference>
<dbReference type="InterPro" id="IPR002575">
    <property type="entry name" value="Aminoglycoside_PTrfase"/>
</dbReference>
<dbReference type="AlphaFoldDB" id="B3Q5S2"/>
<evidence type="ECO:0000259" key="1">
    <source>
        <dbReference type="Pfam" id="PF01636"/>
    </source>
</evidence>
<dbReference type="Gene3D" id="3.90.1200.10">
    <property type="match status" value="1"/>
</dbReference>
<dbReference type="EMBL" id="CP001077">
    <property type="protein sequence ID" value="ACE94553.1"/>
    <property type="molecule type" value="Genomic_DNA"/>
</dbReference>
<protein>
    <submittedName>
        <fullName evidence="2">Putative aminoglycoside phosphotransferase protein (Antibiotic resistance protein)</fullName>
    </submittedName>
</protein>
<geneLocation type="plasmid" evidence="2 3">
    <name>pC</name>
</geneLocation>
<dbReference type="GO" id="GO:0016740">
    <property type="term" value="F:transferase activity"/>
    <property type="evidence" value="ECO:0007669"/>
    <property type="project" value="UniProtKB-KW"/>
</dbReference>
<name>B3Q5S2_RHIE6</name>
<gene>
    <name evidence="2" type="ordered locus">RHECIAT_PC0000475</name>
</gene>
<dbReference type="SUPFAM" id="SSF56112">
    <property type="entry name" value="Protein kinase-like (PK-like)"/>
    <property type="match status" value="1"/>
</dbReference>
<sequence length="264" mass="29185">MNAGGDNLKPLEGGRTGQIWRDGETVIRPSGTWTPTVHRFLHHLRSRGFAGAPKPIGITDHNQEVVSYVAGRVCEDLGDRFVGSERMLVSAARLLGDFHSASQGFLEKDAEAQTWMLAPQEPREIICHGDFAPYNVAAADDTAVGIIDFDTAHPAPRLWDLAYAVYRWAPLSDPANPAVAFGLDEQLRRADIFCTAYGAMAEERRELPEMICRRLRALADFMLASAAAGDETFAEDIDNGDARLYLGDIDYISSHRERLLEALR</sequence>
<evidence type="ECO:0000313" key="3">
    <source>
        <dbReference type="Proteomes" id="UP000008817"/>
    </source>
</evidence>